<dbReference type="Pfam" id="PF14750">
    <property type="entry name" value="INTS2"/>
    <property type="match status" value="1"/>
</dbReference>
<proteinExistence type="inferred from homology"/>
<evidence type="ECO:0000256" key="2">
    <source>
        <dbReference type="ARBA" id="ARBA00006705"/>
    </source>
</evidence>
<evidence type="ECO:0000256" key="1">
    <source>
        <dbReference type="ARBA" id="ARBA00004123"/>
    </source>
</evidence>
<comment type="similarity">
    <text evidence="2">Belongs to the Integrator subunit 2 family.</text>
</comment>
<accession>A0A812CQG7</accession>
<dbReference type="PANTHER" id="PTHR28608:SF1">
    <property type="entry name" value="INTEGRATOR COMPLEX SUBUNIT 2"/>
    <property type="match status" value="1"/>
</dbReference>
<comment type="subcellular location">
    <subcellularLocation>
        <location evidence="1">Nucleus</location>
    </subcellularLocation>
</comment>
<comment type="caution">
    <text evidence="5">The sequence shown here is derived from an EMBL/GenBank/DDBJ whole genome shotgun (WGS) entry which is preliminary data.</text>
</comment>
<dbReference type="PRINTS" id="PR02105">
    <property type="entry name" value="INTSUBUNIT2"/>
</dbReference>
<feature type="compositionally biased region" description="Basic and acidic residues" evidence="4">
    <location>
        <begin position="935"/>
        <end position="946"/>
    </location>
</feature>
<keyword evidence="6" id="KW-1185">Reference proteome</keyword>
<dbReference type="InterPro" id="IPR026236">
    <property type="entry name" value="Int2_metazoa"/>
</dbReference>
<dbReference type="EMBL" id="CAHIKZ030001802">
    <property type="protein sequence ID" value="CAE1274817.1"/>
    <property type="molecule type" value="Genomic_DNA"/>
</dbReference>
<dbReference type="Proteomes" id="UP000597762">
    <property type="component" value="Unassembled WGS sequence"/>
</dbReference>
<dbReference type="InterPro" id="IPR029321">
    <property type="entry name" value="INTS2"/>
</dbReference>
<organism evidence="5 6">
    <name type="scientific">Acanthosepion pharaonis</name>
    <name type="common">Pharaoh cuttlefish</name>
    <name type="synonym">Sepia pharaonis</name>
    <dbReference type="NCBI Taxonomy" id="158019"/>
    <lineage>
        <taxon>Eukaryota</taxon>
        <taxon>Metazoa</taxon>
        <taxon>Spiralia</taxon>
        <taxon>Lophotrochozoa</taxon>
        <taxon>Mollusca</taxon>
        <taxon>Cephalopoda</taxon>
        <taxon>Coleoidea</taxon>
        <taxon>Decapodiformes</taxon>
        <taxon>Sepiida</taxon>
        <taxon>Sepiina</taxon>
        <taxon>Sepiidae</taxon>
        <taxon>Acanthosepion</taxon>
    </lineage>
</organism>
<name>A0A812CQG7_ACAPH</name>
<reference evidence="5" key="1">
    <citation type="submission" date="2021-01" db="EMBL/GenBank/DDBJ databases">
        <authorList>
            <person name="Li R."/>
            <person name="Bekaert M."/>
        </authorList>
    </citation>
    <scope>NUCLEOTIDE SEQUENCE</scope>
    <source>
        <strain evidence="5">Farmed</strain>
    </source>
</reference>
<evidence type="ECO:0000256" key="3">
    <source>
        <dbReference type="ARBA" id="ARBA00023242"/>
    </source>
</evidence>
<dbReference type="PANTHER" id="PTHR28608">
    <property type="entry name" value="INTEGRATOR COMPLEX SUBUNIT 2"/>
    <property type="match status" value="1"/>
</dbReference>
<feature type="region of interest" description="Disordered" evidence="4">
    <location>
        <begin position="930"/>
        <end position="952"/>
    </location>
</feature>
<dbReference type="GO" id="GO:0034472">
    <property type="term" value="P:snRNA 3'-end processing"/>
    <property type="evidence" value="ECO:0007669"/>
    <property type="project" value="TreeGrafter"/>
</dbReference>
<gene>
    <name evidence="5" type="ORF">SPHA_39113</name>
</gene>
<evidence type="ECO:0000256" key="4">
    <source>
        <dbReference type="SAM" id="MobiDB-lite"/>
    </source>
</evidence>
<keyword evidence="3" id="KW-0539">Nucleus</keyword>
<evidence type="ECO:0000313" key="6">
    <source>
        <dbReference type="Proteomes" id="UP000597762"/>
    </source>
</evidence>
<sequence>MTVSAQLLQANQHGRHCKRIFLNVAALFFIQYPKQQLISSKMDFPASPVEQEVFHAMQNVDVECLSRMSEAKLRPILPALVRMALCKAVDTSADWAASRKTVLNILSNFDVVNGLVALLSIDFHSLEQDVKKEQSLREKVGGAQSESVLISQLDQGLSLEFERSDCARRIRLVLSEIFFILGQIKENKEFFHKSSELFECEIYLDDISDVLCIAQAELPSLLPLVSLADSLLSLKNGSWLLCRLVANSPDSFHEVCKHLLSQGEKQDEDSLGGQRRMEMLQMLCAMNPTETLTVRSLCVQHCTMPGLTICLTLFMVQTKSELEAGDEVMETDAVQSKSDLLAFITGLLLGTDQNVRTWFSQFIKTGQKRKKGKALLLSSLRQTLLKELLDVVPKPNETISENQILNASSFVRLYCALKGMAAFKFTDMEMKVLLNLITSHSPLTAAGARFVSLGLCLLISCPYLMPSQEQERQVVEWIRWLMKVGDSFDKEAGSTSFGELLFLIAIHFHSNQTFAIADLVCATLGMKSAVKSNALTKLRQIFTQEIFTEQVITTHAVKVPVTPQLNANIAGYLPVHSIYQLLKSCSFAKHKVPIKDWIYKQICNSSVPLHAKLPPLIEVYVNSIIVRGAKTDYLNEPITEQEVLDVFKESVFTVRSNHRPDVDQQCLAPQLLILYYMLLYEDCILINMKNLVTFNRKVKTYPEYVMEQIPINFLIQEAQKNQQLYAGLFSPLLKLLASHYPHLCLVEDWLEETVAPASLLHSLGRMTQTNLNPQTFQKAIQDVAKNHLCPVHVFQMLESLLLIPARDLLVYADCVVSALPHSLSSMMPRKVQDLVKKIWFRLHGLMPRRLRLMTVNALRINQCGVRSAVPLLENDITVDPLVVLQCDNRVFRCPPILEIVLRVLEAYIQACRVFLSTHMASYPVLESLGLPQPPEQEKKDKDKGIEKSSVSQEQERRELKHALTAAQESAVVQILLECCLRQQSEMKEASLLTNLREVQCLICSFLHQMYIADPNLAKLVHFQGYPSELLPVTVAGIPSMHICLDFIPELLSQPQMEKQMFAVELASYLCLQYALPKALNIARLVINVMFTLSSALATEERVEYLIRTVPSLVRICQAFPPLCEDVTSLLTQVGRICIASLSSTSNIVQTTFPNDEEMDNSPDVLANGNGRKVSTYVKGTTSARYLKLHQIVRTTFSEIVQKAVVMKNMY</sequence>
<protein>
    <submittedName>
        <fullName evidence="5">INTS2</fullName>
    </submittedName>
</protein>
<dbReference type="GO" id="GO:0032039">
    <property type="term" value="C:integrator complex"/>
    <property type="evidence" value="ECO:0007669"/>
    <property type="project" value="InterPro"/>
</dbReference>
<dbReference type="OrthoDB" id="70899at2759"/>
<dbReference type="AlphaFoldDB" id="A0A812CQG7"/>
<evidence type="ECO:0000313" key="5">
    <source>
        <dbReference type="EMBL" id="CAE1274817.1"/>
    </source>
</evidence>